<comment type="caution">
    <text evidence="1">The sequence shown here is derived from an EMBL/GenBank/DDBJ whole genome shotgun (WGS) entry which is preliminary data.</text>
</comment>
<reference evidence="1" key="1">
    <citation type="submission" date="2019-10" db="EMBL/GenBank/DDBJ databases">
        <authorList>
            <person name="Soares A.E.R."/>
            <person name="Aleixo A."/>
            <person name="Schneider P."/>
            <person name="Miyaki C.Y."/>
            <person name="Schneider M.P."/>
            <person name="Mello C."/>
            <person name="Vasconcelos A.T.R."/>
        </authorList>
    </citation>
    <scope>NUCLEOTIDE SEQUENCE</scope>
    <source>
        <tissue evidence="1">Muscle</tissue>
    </source>
</reference>
<dbReference type="Proteomes" id="UP001145742">
    <property type="component" value="Unassembled WGS sequence"/>
</dbReference>
<evidence type="ECO:0000313" key="1">
    <source>
        <dbReference type="EMBL" id="KAJ7421690.1"/>
    </source>
</evidence>
<dbReference type="EMBL" id="WHWB01033151">
    <property type="protein sequence ID" value="KAJ7421690.1"/>
    <property type="molecule type" value="Genomic_DNA"/>
</dbReference>
<keyword evidence="2" id="KW-1185">Reference proteome</keyword>
<protein>
    <submittedName>
        <fullName evidence="1">Uncharacterized protein</fullName>
    </submittedName>
</protein>
<name>A0ABQ9DL98_9PASS</name>
<gene>
    <name evidence="1" type="ORF">WISP_41482</name>
</gene>
<evidence type="ECO:0000313" key="2">
    <source>
        <dbReference type="Proteomes" id="UP001145742"/>
    </source>
</evidence>
<sequence>MDGQPETAGNAPPLAPTLTGVPVMPGGWQGAKLDVTSWHSKKTLFKETVTSPGMQSAAGDLQPRVCGKSNDVLRERRAGTQTSITSLLTVEERKRKLPRSFLSVGPRRLLKSRCLGSMEIPHRFSQAVPKQGKGPLDGNVSVQEASSCFSGELYRSLSCQALEKLRD</sequence>
<organism evidence="1 2">
    <name type="scientific">Willisornis vidua</name>
    <name type="common">Xingu scale-backed antbird</name>
    <dbReference type="NCBI Taxonomy" id="1566151"/>
    <lineage>
        <taxon>Eukaryota</taxon>
        <taxon>Metazoa</taxon>
        <taxon>Chordata</taxon>
        <taxon>Craniata</taxon>
        <taxon>Vertebrata</taxon>
        <taxon>Euteleostomi</taxon>
        <taxon>Archelosauria</taxon>
        <taxon>Archosauria</taxon>
        <taxon>Dinosauria</taxon>
        <taxon>Saurischia</taxon>
        <taxon>Theropoda</taxon>
        <taxon>Coelurosauria</taxon>
        <taxon>Aves</taxon>
        <taxon>Neognathae</taxon>
        <taxon>Neoaves</taxon>
        <taxon>Telluraves</taxon>
        <taxon>Australaves</taxon>
        <taxon>Passeriformes</taxon>
        <taxon>Thamnophilidae</taxon>
        <taxon>Willisornis</taxon>
    </lineage>
</organism>
<accession>A0ABQ9DL98</accession>
<proteinExistence type="predicted"/>